<reference evidence="1 2" key="1">
    <citation type="submission" date="2019-03" db="EMBL/GenBank/DDBJ databases">
        <title>Genomic Encyclopedia of Type Strains, Phase IV (KMG-IV): sequencing the most valuable type-strain genomes for metagenomic binning, comparative biology and taxonomic classification.</title>
        <authorList>
            <person name="Goeker M."/>
        </authorList>
    </citation>
    <scope>NUCLEOTIDE SEQUENCE [LARGE SCALE GENOMIC DNA]</scope>
    <source>
        <strain evidence="1 2">DSM 24984</strain>
    </source>
</reference>
<keyword evidence="2" id="KW-1185">Reference proteome</keyword>
<dbReference type="Proteomes" id="UP000294614">
    <property type="component" value="Unassembled WGS sequence"/>
</dbReference>
<name>A0A4V6NED4_9BACT</name>
<comment type="caution">
    <text evidence="1">The sequence shown here is derived from an EMBL/GenBank/DDBJ whole genome shotgun (WGS) entry which is preliminary data.</text>
</comment>
<dbReference type="RefSeq" id="WP_132874670.1">
    <property type="nucleotide sequence ID" value="NZ_JBLJBI010000077.1"/>
</dbReference>
<gene>
    <name evidence="1" type="ORF">C8D98_2706</name>
</gene>
<dbReference type="EMBL" id="SMGG01000008">
    <property type="protein sequence ID" value="TCK58191.1"/>
    <property type="molecule type" value="Genomic_DNA"/>
</dbReference>
<dbReference type="InterPro" id="IPR013784">
    <property type="entry name" value="Carb-bd-like_fold"/>
</dbReference>
<evidence type="ECO:0000313" key="1">
    <source>
        <dbReference type="EMBL" id="TCK58191.1"/>
    </source>
</evidence>
<proteinExistence type="predicted"/>
<sequence length="240" mass="26261">MADRSITFGKYAENGAYKFFLEPEENNGTTVFPAGFTARLKLYPGGQSPSLSVTRGTVKTYASGLRQQITEFIIFKNSRKASATFPVALALTAEWQGEDGGNPVFTDSNIYLPQAATSVLKLVYETVYDLVDVTCPDSVFCLVSAEKAGQSGIFALDFTDDLTTGTYTRTVILTVRDACTKKTLKDAHIYVNGKYMGKSDSEGRVRLGSMKTGTYSLLVEKSGYKRTDEDNVNNDIFTVS</sequence>
<dbReference type="Gene3D" id="2.60.40.1120">
    <property type="entry name" value="Carboxypeptidase-like, regulatory domain"/>
    <property type="match status" value="1"/>
</dbReference>
<organism evidence="1 2">
    <name type="scientific">Seleniivibrio woodruffii</name>
    <dbReference type="NCBI Taxonomy" id="1078050"/>
    <lineage>
        <taxon>Bacteria</taxon>
        <taxon>Pseudomonadati</taxon>
        <taxon>Deferribacterota</taxon>
        <taxon>Deferribacteres</taxon>
        <taxon>Deferribacterales</taxon>
        <taxon>Geovibrionaceae</taxon>
        <taxon>Seleniivibrio</taxon>
    </lineage>
</organism>
<dbReference type="SUPFAM" id="SSF49452">
    <property type="entry name" value="Starch-binding domain-like"/>
    <property type="match status" value="1"/>
</dbReference>
<evidence type="ECO:0000313" key="2">
    <source>
        <dbReference type="Proteomes" id="UP000294614"/>
    </source>
</evidence>
<dbReference type="AlphaFoldDB" id="A0A4V6NED4"/>
<dbReference type="OrthoDB" id="9850534at2"/>
<evidence type="ECO:0008006" key="3">
    <source>
        <dbReference type="Google" id="ProtNLM"/>
    </source>
</evidence>
<dbReference type="GO" id="GO:0030246">
    <property type="term" value="F:carbohydrate binding"/>
    <property type="evidence" value="ECO:0007669"/>
    <property type="project" value="InterPro"/>
</dbReference>
<accession>A0A4V6NED4</accession>
<protein>
    <recommendedName>
        <fullName evidence="3">PEGA domain-containing protein</fullName>
    </recommendedName>
</protein>